<accession>A0A0E9PNU6</accession>
<reference evidence="2" key="2">
    <citation type="journal article" date="2015" name="Fish Shellfish Immunol.">
        <title>Early steps in the European eel (Anguilla anguilla)-Vibrio vulnificus interaction in the gills: Role of the RtxA13 toxin.</title>
        <authorList>
            <person name="Callol A."/>
            <person name="Pajuelo D."/>
            <person name="Ebbesson L."/>
            <person name="Teles M."/>
            <person name="MacKenzie S."/>
            <person name="Amaro C."/>
        </authorList>
    </citation>
    <scope>NUCLEOTIDE SEQUENCE</scope>
</reference>
<evidence type="ECO:0000256" key="1">
    <source>
        <dbReference type="SAM" id="Phobius"/>
    </source>
</evidence>
<keyword evidence="1" id="KW-0472">Membrane</keyword>
<feature type="transmembrane region" description="Helical" evidence="1">
    <location>
        <begin position="44"/>
        <end position="60"/>
    </location>
</feature>
<name>A0A0E9PNU6_ANGAN</name>
<organism evidence="2">
    <name type="scientific">Anguilla anguilla</name>
    <name type="common">European freshwater eel</name>
    <name type="synonym">Muraena anguilla</name>
    <dbReference type="NCBI Taxonomy" id="7936"/>
    <lineage>
        <taxon>Eukaryota</taxon>
        <taxon>Metazoa</taxon>
        <taxon>Chordata</taxon>
        <taxon>Craniata</taxon>
        <taxon>Vertebrata</taxon>
        <taxon>Euteleostomi</taxon>
        <taxon>Actinopterygii</taxon>
        <taxon>Neopterygii</taxon>
        <taxon>Teleostei</taxon>
        <taxon>Anguilliformes</taxon>
        <taxon>Anguillidae</taxon>
        <taxon>Anguilla</taxon>
    </lineage>
</organism>
<dbReference type="AlphaFoldDB" id="A0A0E9PNU6"/>
<keyword evidence="1" id="KW-1133">Transmembrane helix</keyword>
<keyword evidence="1" id="KW-0812">Transmembrane</keyword>
<sequence>MTSLEKRNACFSKGHARSQTVVHSICKLVMIAAKHPMQTSLSDFYFILFFIFAVALSICTDGSSRAPALISC</sequence>
<evidence type="ECO:0000313" key="2">
    <source>
        <dbReference type="EMBL" id="JAH06194.1"/>
    </source>
</evidence>
<reference evidence="2" key="1">
    <citation type="submission" date="2014-11" db="EMBL/GenBank/DDBJ databases">
        <authorList>
            <person name="Amaro Gonzalez C."/>
        </authorList>
    </citation>
    <scope>NUCLEOTIDE SEQUENCE</scope>
</reference>
<proteinExistence type="predicted"/>
<dbReference type="EMBL" id="GBXM01102383">
    <property type="protein sequence ID" value="JAH06194.1"/>
    <property type="molecule type" value="Transcribed_RNA"/>
</dbReference>
<protein>
    <submittedName>
        <fullName evidence="2">Uncharacterized protein</fullName>
    </submittedName>
</protein>